<dbReference type="GeneID" id="14888142"/>
<evidence type="ECO:0000313" key="7">
    <source>
        <dbReference type="EMBL" id="ELP89137.1"/>
    </source>
</evidence>
<dbReference type="VEuPathDB" id="AmoebaDB:EIN_484790"/>
<feature type="transmembrane region" description="Helical" evidence="6">
    <location>
        <begin position="199"/>
        <end position="218"/>
    </location>
</feature>
<name>A0A0A1U4E6_ENTIV</name>
<keyword evidence="3 6" id="KW-0812">Transmembrane</keyword>
<dbReference type="Proteomes" id="UP000014680">
    <property type="component" value="Unassembled WGS sequence"/>
</dbReference>
<protein>
    <recommendedName>
        <fullName evidence="9">Protein TAPT1</fullName>
    </recommendedName>
</protein>
<feature type="transmembrane region" description="Helical" evidence="6">
    <location>
        <begin position="302"/>
        <end position="323"/>
    </location>
</feature>
<dbReference type="Pfam" id="PF05346">
    <property type="entry name" value="DUF747"/>
    <property type="match status" value="1"/>
</dbReference>
<feature type="transmembrane region" description="Helical" evidence="6">
    <location>
        <begin position="373"/>
        <end position="392"/>
    </location>
</feature>
<keyword evidence="5 6" id="KW-0472">Membrane</keyword>
<dbReference type="RefSeq" id="XP_004255908.1">
    <property type="nucleotide sequence ID" value="XM_004255860.1"/>
</dbReference>
<evidence type="ECO:0000256" key="5">
    <source>
        <dbReference type="ARBA" id="ARBA00023136"/>
    </source>
</evidence>
<sequence>MSTPNPPAPTNVLKTATQTVDVRDNIKKIVLSDLVGLDVEIQSPIPTRVSTTLSQSINLTQQLTNDNTIPDSVKSFVTTPFYLELTIFVGLLISIDTFTSFLLFTPTRIVCYIWRVLFTKGEIVHYKRVYDCIMYTVTLMCVGIVSLIDIGKVYHYIRAESVLKLYALYNALEMFNRLLSAFTLDVHNSLLLSVQQKKVCDVFIFSLMTFGLTLTHTLTLFFHIMALNVSINSSGYALLTLLVSNNIVEIKSPVWKRMFPENVFQIVCADIVEIFEIFTFIILLCLTNFGSYDWDLVSNPQLVMAMVYSLLSILVAEVIVDCIKHMFICKFNKVPVSVYEKSRFVLLNDLISTSEAPFKIPSLDSSTVSYRRLGIPVVPLTVLFISFSLKTIPSETWSWSFLTLIGGGAYVFKFVLCSALRQLAYVTVAQTYYESDGLVTQMKKIGRYLMEKGRIPP</sequence>
<proteinExistence type="inferred from homology"/>
<evidence type="ECO:0008006" key="9">
    <source>
        <dbReference type="Google" id="ProtNLM"/>
    </source>
</evidence>
<feature type="transmembrane region" description="Helical" evidence="6">
    <location>
        <begin position="85"/>
        <end position="111"/>
    </location>
</feature>
<dbReference type="EMBL" id="KB206670">
    <property type="protein sequence ID" value="ELP89137.1"/>
    <property type="molecule type" value="Genomic_DNA"/>
</dbReference>
<dbReference type="OrthoDB" id="29023at2759"/>
<evidence type="ECO:0000256" key="3">
    <source>
        <dbReference type="ARBA" id="ARBA00022692"/>
    </source>
</evidence>
<reference evidence="7 8" key="1">
    <citation type="submission" date="2012-10" db="EMBL/GenBank/DDBJ databases">
        <authorList>
            <person name="Zafar N."/>
            <person name="Inman J."/>
            <person name="Hall N."/>
            <person name="Lorenzi H."/>
            <person name="Caler E."/>
        </authorList>
    </citation>
    <scope>NUCLEOTIDE SEQUENCE [LARGE SCALE GENOMIC DNA]</scope>
    <source>
        <strain evidence="7 8">IP1</strain>
    </source>
</reference>
<dbReference type="PANTHER" id="PTHR13317">
    <property type="entry name" value="TRANSMEMBRANE ANTERIOR POSTERIOR TRANSFORMATION PROTEIN 1 HOMOLOG"/>
    <property type="match status" value="1"/>
</dbReference>
<evidence type="ECO:0000313" key="8">
    <source>
        <dbReference type="Proteomes" id="UP000014680"/>
    </source>
</evidence>
<dbReference type="AlphaFoldDB" id="A0A0A1U4E6"/>
<gene>
    <name evidence="7" type="ORF">EIN_484790</name>
</gene>
<keyword evidence="4 6" id="KW-1133">Transmembrane helix</keyword>
<evidence type="ECO:0000256" key="6">
    <source>
        <dbReference type="SAM" id="Phobius"/>
    </source>
</evidence>
<dbReference type="PANTHER" id="PTHR13317:SF4">
    <property type="entry name" value="TRANSMEMBRANE ANTERIOR POSTERIOR TRANSFORMATION PROTEIN 1 HOMOLOG"/>
    <property type="match status" value="1"/>
</dbReference>
<dbReference type="KEGG" id="eiv:EIN_484790"/>
<feature type="transmembrane region" description="Helical" evidence="6">
    <location>
        <begin position="263"/>
        <end position="290"/>
    </location>
</feature>
<evidence type="ECO:0000256" key="2">
    <source>
        <dbReference type="ARBA" id="ARBA00008803"/>
    </source>
</evidence>
<keyword evidence="8" id="KW-1185">Reference proteome</keyword>
<dbReference type="GO" id="GO:0005789">
    <property type="term" value="C:endoplasmic reticulum membrane"/>
    <property type="evidence" value="ECO:0007669"/>
    <property type="project" value="TreeGrafter"/>
</dbReference>
<dbReference type="InterPro" id="IPR008010">
    <property type="entry name" value="Tatp1"/>
</dbReference>
<evidence type="ECO:0000256" key="4">
    <source>
        <dbReference type="ARBA" id="ARBA00022989"/>
    </source>
</evidence>
<organism evidence="7 8">
    <name type="scientific">Entamoeba invadens IP1</name>
    <dbReference type="NCBI Taxonomy" id="370355"/>
    <lineage>
        <taxon>Eukaryota</taxon>
        <taxon>Amoebozoa</taxon>
        <taxon>Evosea</taxon>
        <taxon>Archamoebae</taxon>
        <taxon>Mastigamoebida</taxon>
        <taxon>Entamoebidae</taxon>
        <taxon>Entamoeba</taxon>
    </lineage>
</organism>
<comment type="subcellular location">
    <subcellularLocation>
        <location evidence="1">Membrane</location>
        <topology evidence="1">Multi-pass membrane protein</topology>
    </subcellularLocation>
</comment>
<comment type="similarity">
    <text evidence="2">Belongs to the TAPT1 family.</text>
</comment>
<feature type="transmembrane region" description="Helical" evidence="6">
    <location>
        <begin position="132"/>
        <end position="154"/>
    </location>
</feature>
<accession>A0A0A1U4E6</accession>
<evidence type="ECO:0000256" key="1">
    <source>
        <dbReference type="ARBA" id="ARBA00004141"/>
    </source>
</evidence>
<feature type="transmembrane region" description="Helical" evidence="6">
    <location>
        <begin position="398"/>
        <end position="416"/>
    </location>
</feature>